<organism evidence="1 2">
    <name type="scientific">Nosema granulosis</name>
    <dbReference type="NCBI Taxonomy" id="83296"/>
    <lineage>
        <taxon>Eukaryota</taxon>
        <taxon>Fungi</taxon>
        <taxon>Fungi incertae sedis</taxon>
        <taxon>Microsporidia</taxon>
        <taxon>Nosematidae</taxon>
        <taxon>Nosema</taxon>
    </lineage>
</organism>
<keyword evidence="2" id="KW-1185">Reference proteome</keyword>
<reference evidence="1 2" key="1">
    <citation type="journal article" date="2020" name="Genome Biol. Evol.">
        <title>Comparative genomics of strictly vertically transmitted, feminizing microsporidia endosymbionts of amphipod crustaceans.</title>
        <authorList>
            <person name="Cormier A."/>
            <person name="Chebbi M.A."/>
            <person name="Giraud I."/>
            <person name="Wattier R."/>
            <person name="Teixeira M."/>
            <person name="Gilbert C."/>
            <person name="Rigaud T."/>
            <person name="Cordaux R."/>
        </authorList>
    </citation>
    <scope>NUCLEOTIDE SEQUENCE [LARGE SCALE GENOMIC DNA]</scope>
    <source>
        <strain evidence="1 2">Ou3-Ou53</strain>
    </source>
</reference>
<protein>
    <submittedName>
        <fullName evidence="1">Uncharacterized protein</fullName>
    </submittedName>
</protein>
<gene>
    <name evidence="1" type="ORF">NGRA_0557</name>
</gene>
<comment type="caution">
    <text evidence="1">The sequence shown here is derived from an EMBL/GenBank/DDBJ whole genome shotgun (WGS) entry which is preliminary data.</text>
</comment>
<accession>A0A9P6H040</accession>
<sequence>MDNSKNNNYNFKIKKKECFDYYEKVLVMQIKDKLVEQGVILKELPEKSDDIVVGDDAILKSNVYVYGFTRYIKKNIEFYNLTLASKLYGESFLDEICNYVVQKFLCMVIDYLESGREDLVYRMGKYNMDMELKIDPNELKKINFSEMAKECDEYLYRFDFRFKLKHKDAPRALDILSVKLENGLPYEDGDSDHYYYYTNEEKKKISNCIIKLWFVDLLCDDYY</sequence>
<dbReference type="AlphaFoldDB" id="A0A9P6H040"/>
<dbReference type="Proteomes" id="UP000740883">
    <property type="component" value="Unassembled WGS sequence"/>
</dbReference>
<evidence type="ECO:0000313" key="1">
    <source>
        <dbReference type="EMBL" id="KAF9764445.1"/>
    </source>
</evidence>
<proteinExistence type="predicted"/>
<dbReference type="EMBL" id="SBJO01000022">
    <property type="protein sequence ID" value="KAF9764445.1"/>
    <property type="molecule type" value="Genomic_DNA"/>
</dbReference>
<name>A0A9P6H040_9MICR</name>
<evidence type="ECO:0000313" key="2">
    <source>
        <dbReference type="Proteomes" id="UP000740883"/>
    </source>
</evidence>